<name>A0A532UQM8_UNCL8</name>
<evidence type="ECO:0000313" key="2">
    <source>
        <dbReference type="Proteomes" id="UP000319619"/>
    </source>
</evidence>
<reference evidence="1 2" key="1">
    <citation type="submission" date="2017-06" db="EMBL/GenBank/DDBJ databases">
        <title>Novel microbial phyla capable of carbon fixation and sulfur reduction in deep-sea sediments.</title>
        <authorList>
            <person name="Huang J."/>
            <person name="Baker B."/>
            <person name="Wang Y."/>
        </authorList>
    </citation>
    <scope>NUCLEOTIDE SEQUENCE [LARGE SCALE GENOMIC DNA]</scope>
    <source>
        <strain evidence="1">B3_LCP</strain>
    </source>
</reference>
<sequence>MDERHRDLLQKALEKNLSDSERDTLNKLLDSNSELRAELMKHQNLEMLLKDIRSESFKPFFTTRVMRKVKAETSPENVFTEALSHLFRKVAIASAALIIAVTAYNVTSQWHERNDRNLIELAFNLTPANLETSIESNLEVL</sequence>
<accession>A0A532UQM8</accession>
<comment type="caution">
    <text evidence="1">The sequence shown here is derived from an EMBL/GenBank/DDBJ whole genome shotgun (WGS) entry which is preliminary data.</text>
</comment>
<organism evidence="1 2">
    <name type="scientific">candidate division LCP-89 bacterium B3_LCP</name>
    <dbReference type="NCBI Taxonomy" id="2012998"/>
    <lineage>
        <taxon>Bacteria</taxon>
        <taxon>Pseudomonadati</taxon>
        <taxon>Bacteria division LCP-89</taxon>
    </lineage>
</organism>
<dbReference type="Proteomes" id="UP000319619">
    <property type="component" value="Unassembled WGS sequence"/>
</dbReference>
<dbReference type="EMBL" id="NJBN01000013">
    <property type="protein sequence ID" value="TKJ37250.1"/>
    <property type="molecule type" value="Genomic_DNA"/>
</dbReference>
<evidence type="ECO:0000313" key="1">
    <source>
        <dbReference type="EMBL" id="TKJ37250.1"/>
    </source>
</evidence>
<dbReference type="AlphaFoldDB" id="A0A532UQM8"/>
<proteinExistence type="predicted"/>
<protein>
    <submittedName>
        <fullName evidence="1">Uncharacterized protein</fullName>
    </submittedName>
</protein>
<gene>
    <name evidence="1" type="ORF">CEE37_14145</name>
</gene>